<evidence type="ECO:0000256" key="1">
    <source>
        <dbReference type="SAM" id="MobiDB-lite"/>
    </source>
</evidence>
<keyword evidence="2" id="KW-0472">Membrane</keyword>
<gene>
    <name evidence="3" type="ORF">AVDCRST_MAG45-631</name>
</gene>
<feature type="region of interest" description="Disordered" evidence="1">
    <location>
        <begin position="1"/>
        <end position="31"/>
    </location>
</feature>
<feature type="transmembrane region" description="Helical" evidence="2">
    <location>
        <begin position="64"/>
        <end position="82"/>
    </location>
</feature>
<protein>
    <submittedName>
        <fullName evidence="3">Uncharacterized protein</fullName>
    </submittedName>
</protein>
<dbReference type="EMBL" id="CADCVU010000056">
    <property type="protein sequence ID" value="CAA9489108.1"/>
    <property type="molecule type" value="Genomic_DNA"/>
</dbReference>
<proteinExistence type="predicted"/>
<evidence type="ECO:0000313" key="3">
    <source>
        <dbReference type="EMBL" id="CAA9489108.1"/>
    </source>
</evidence>
<feature type="transmembrane region" description="Helical" evidence="2">
    <location>
        <begin position="103"/>
        <end position="124"/>
    </location>
</feature>
<keyword evidence="2" id="KW-0812">Transmembrane</keyword>
<accession>A0A6J4S3Y6</accession>
<keyword evidence="2" id="KW-1133">Transmembrane helix</keyword>
<feature type="region of interest" description="Disordered" evidence="1">
    <location>
        <begin position="159"/>
        <end position="208"/>
    </location>
</feature>
<name>A0A6J4S3Y6_9ACTN</name>
<feature type="compositionally biased region" description="Gly residues" evidence="1">
    <location>
        <begin position="189"/>
        <end position="208"/>
    </location>
</feature>
<evidence type="ECO:0000256" key="2">
    <source>
        <dbReference type="SAM" id="Phobius"/>
    </source>
</evidence>
<feature type="transmembrane region" description="Helical" evidence="2">
    <location>
        <begin position="39"/>
        <end position="58"/>
    </location>
</feature>
<feature type="compositionally biased region" description="Basic and acidic residues" evidence="1">
    <location>
        <begin position="18"/>
        <end position="31"/>
    </location>
</feature>
<organism evidence="3">
    <name type="scientific">uncultured Solirubrobacterales bacterium</name>
    <dbReference type="NCBI Taxonomy" id="768556"/>
    <lineage>
        <taxon>Bacteria</taxon>
        <taxon>Bacillati</taxon>
        <taxon>Actinomycetota</taxon>
        <taxon>Thermoleophilia</taxon>
        <taxon>Solirubrobacterales</taxon>
        <taxon>environmental samples</taxon>
    </lineage>
</organism>
<dbReference type="AlphaFoldDB" id="A0A6J4S3Y6"/>
<sequence length="208" mass="20746">MTTRGGASPPAETGTGRRGIEDGRSQLDETKHAPKTTEFWTFVGLLIALLIAGIAIDGFDAGRVWQYITILAVGYMVSRGIAKSQRGRGRGDETKDSVKTTEFVVFVGTLLGLLIAGAVSEGGSGGETDTLEGAQVWLYATILGVGYMVSRGLAKSGAGAAANDHGGGGGGGATVGERMKAAADAFSGSEGGSGPAGTPGGGRGPGTP</sequence>
<feature type="compositionally biased region" description="Gly residues" evidence="1">
    <location>
        <begin position="165"/>
        <end position="174"/>
    </location>
</feature>
<feature type="transmembrane region" description="Helical" evidence="2">
    <location>
        <begin position="136"/>
        <end position="154"/>
    </location>
</feature>
<reference evidence="3" key="1">
    <citation type="submission" date="2020-02" db="EMBL/GenBank/DDBJ databases">
        <authorList>
            <person name="Meier V. D."/>
        </authorList>
    </citation>
    <scope>NUCLEOTIDE SEQUENCE</scope>
    <source>
        <strain evidence="3">AVDCRST_MAG45</strain>
    </source>
</reference>